<organism evidence="1 2">
    <name type="scientific">Auriscalpium vulgare</name>
    <dbReference type="NCBI Taxonomy" id="40419"/>
    <lineage>
        <taxon>Eukaryota</taxon>
        <taxon>Fungi</taxon>
        <taxon>Dikarya</taxon>
        <taxon>Basidiomycota</taxon>
        <taxon>Agaricomycotina</taxon>
        <taxon>Agaricomycetes</taxon>
        <taxon>Russulales</taxon>
        <taxon>Auriscalpiaceae</taxon>
        <taxon>Auriscalpium</taxon>
    </lineage>
</organism>
<evidence type="ECO:0000313" key="1">
    <source>
        <dbReference type="EMBL" id="KAI0037882.1"/>
    </source>
</evidence>
<protein>
    <submittedName>
        <fullName evidence="1">Uncharacterized protein</fullName>
    </submittedName>
</protein>
<name>A0ACB8R1X7_9AGAM</name>
<gene>
    <name evidence="1" type="ORF">FA95DRAFT_1349067</name>
</gene>
<dbReference type="Proteomes" id="UP000814033">
    <property type="component" value="Unassembled WGS sequence"/>
</dbReference>
<keyword evidence="2" id="KW-1185">Reference proteome</keyword>
<evidence type="ECO:0000313" key="2">
    <source>
        <dbReference type="Proteomes" id="UP000814033"/>
    </source>
</evidence>
<proteinExistence type="predicted"/>
<reference evidence="1" key="1">
    <citation type="submission" date="2021-02" db="EMBL/GenBank/DDBJ databases">
        <authorList>
            <consortium name="DOE Joint Genome Institute"/>
            <person name="Ahrendt S."/>
            <person name="Looney B.P."/>
            <person name="Miyauchi S."/>
            <person name="Morin E."/>
            <person name="Drula E."/>
            <person name="Courty P.E."/>
            <person name="Chicoki N."/>
            <person name="Fauchery L."/>
            <person name="Kohler A."/>
            <person name="Kuo A."/>
            <person name="Labutti K."/>
            <person name="Pangilinan J."/>
            <person name="Lipzen A."/>
            <person name="Riley R."/>
            <person name="Andreopoulos W."/>
            <person name="He G."/>
            <person name="Johnson J."/>
            <person name="Barry K.W."/>
            <person name="Grigoriev I.V."/>
            <person name="Nagy L."/>
            <person name="Hibbett D."/>
            <person name="Henrissat B."/>
            <person name="Matheny P.B."/>
            <person name="Labbe J."/>
            <person name="Martin F."/>
        </authorList>
    </citation>
    <scope>NUCLEOTIDE SEQUENCE</scope>
    <source>
        <strain evidence="1">FP105234-sp</strain>
    </source>
</reference>
<reference evidence="1" key="2">
    <citation type="journal article" date="2022" name="New Phytol.">
        <title>Evolutionary transition to the ectomycorrhizal habit in the genomes of a hyperdiverse lineage of mushroom-forming fungi.</title>
        <authorList>
            <person name="Looney B."/>
            <person name="Miyauchi S."/>
            <person name="Morin E."/>
            <person name="Drula E."/>
            <person name="Courty P.E."/>
            <person name="Kohler A."/>
            <person name="Kuo A."/>
            <person name="LaButti K."/>
            <person name="Pangilinan J."/>
            <person name="Lipzen A."/>
            <person name="Riley R."/>
            <person name="Andreopoulos W."/>
            <person name="He G."/>
            <person name="Johnson J."/>
            <person name="Nolan M."/>
            <person name="Tritt A."/>
            <person name="Barry K.W."/>
            <person name="Grigoriev I.V."/>
            <person name="Nagy L.G."/>
            <person name="Hibbett D."/>
            <person name="Henrissat B."/>
            <person name="Matheny P.B."/>
            <person name="Labbe J."/>
            <person name="Martin F.M."/>
        </authorList>
    </citation>
    <scope>NUCLEOTIDE SEQUENCE</scope>
    <source>
        <strain evidence="1">FP105234-sp</strain>
    </source>
</reference>
<accession>A0ACB8R1X7</accession>
<sequence length="105" mass="11896">MSCRSGAQLPLGMYVWNCSFNRRLVGRGKALARSPPTDHVARHGPVRHGELATAHFTHEVAVPSLRPRRAVRRMRRAQSTLAVPLRPHVPHPVHRPNDPRAYPRH</sequence>
<dbReference type="EMBL" id="MU276675">
    <property type="protein sequence ID" value="KAI0037882.1"/>
    <property type="molecule type" value="Genomic_DNA"/>
</dbReference>
<comment type="caution">
    <text evidence="1">The sequence shown here is derived from an EMBL/GenBank/DDBJ whole genome shotgun (WGS) entry which is preliminary data.</text>
</comment>